<dbReference type="InterPro" id="IPR048822">
    <property type="entry name" value="PDDEXK_13"/>
</dbReference>
<proteinExistence type="predicted"/>
<dbReference type="OrthoDB" id="1092934at2"/>
<dbReference type="RefSeq" id="WP_133847798.1">
    <property type="nucleotide sequence ID" value="NZ_SNXZ01000001.1"/>
</dbReference>
<evidence type="ECO:0000313" key="2">
    <source>
        <dbReference type="EMBL" id="TDQ04968.1"/>
    </source>
</evidence>
<protein>
    <recommendedName>
        <fullName evidence="1">PD-(D/E)XK nuclease-like domain-containing protein</fullName>
    </recommendedName>
</protein>
<keyword evidence="3" id="KW-1185">Reference proteome</keyword>
<reference evidence="2 3" key="1">
    <citation type="submission" date="2019-03" db="EMBL/GenBank/DDBJ databases">
        <title>Genomic Encyclopedia of Type Strains, Phase IV (KMG-IV): sequencing the most valuable type-strain genomes for metagenomic binning, comparative biology and taxonomic classification.</title>
        <authorList>
            <person name="Goeker M."/>
        </authorList>
    </citation>
    <scope>NUCLEOTIDE SEQUENCE [LARGE SCALE GENOMIC DNA]</scope>
    <source>
        <strain evidence="2 3">DSM 45361</strain>
    </source>
</reference>
<name>A0A4R6SL93_LABRH</name>
<accession>A0A4R6SL93</accession>
<comment type="caution">
    <text evidence="2">The sequence shown here is derived from an EMBL/GenBank/DDBJ whole genome shotgun (WGS) entry which is preliminary data.</text>
</comment>
<feature type="domain" description="PD-(D/E)XK nuclease-like" evidence="1">
    <location>
        <begin position="4"/>
        <end position="229"/>
    </location>
</feature>
<evidence type="ECO:0000259" key="1">
    <source>
        <dbReference type="Pfam" id="PF20796"/>
    </source>
</evidence>
<dbReference type="EMBL" id="SNXZ01000001">
    <property type="protein sequence ID" value="TDQ04968.1"/>
    <property type="molecule type" value="Genomic_DNA"/>
</dbReference>
<sequence>MVRAANGLAEAERLWRNMLSSQPLAFSIVGELRAHERAALAVLGRLTGLELTAFDRLGAPGDPWALDGLQAEWAPPRDAHTGDKSGFDMAAVARTAAGERVLVTVEVKYVDTFSPAKLDPARYRLDGLTESDVAELVDLGASQFLRSVLLTESVRQHGLRDNGGLDKAVALVLCRADDAQARKVVDAVATACPNADLAVALRTHDELFDAADAQPDLREWARAMRRRYLTP</sequence>
<dbReference type="AlphaFoldDB" id="A0A4R6SL93"/>
<gene>
    <name evidence="2" type="ORF">EV186_101932</name>
</gene>
<organism evidence="2 3">
    <name type="scientific">Labedaea rhizosphaerae</name>
    <dbReference type="NCBI Taxonomy" id="598644"/>
    <lineage>
        <taxon>Bacteria</taxon>
        <taxon>Bacillati</taxon>
        <taxon>Actinomycetota</taxon>
        <taxon>Actinomycetes</taxon>
        <taxon>Pseudonocardiales</taxon>
        <taxon>Pseudonocardiaceae</taxon>
        <taxon>Labedaea</taxon>
    </lineage>
</organism>
<dbReference type="Pfam" id="PF20796">
    <property type="entry name" value="PDDEXK_13"/>
    <property type="match status" value="1"/>
</dbReference>
<dbReference type="Proteomes" id="UP000295444">
    <property type="component" value="Unassembled WGS sequence"/>
</dbReference>
<evidence type="ECO:0000313" key="3">
    <source>
        <dbReference type="Proteomes" id="UP000295444"/>
    </source>
</evidence>